<evidence type="ECO:0000313" key="3">
    <source>
        <dbReference type="Proteomes" id="UP001595818"/>
    </source>
</evidence>
<feature type="transmembrane region" description="Helical" evidence="1">
    <location>
        <begin position="89"/>
        <end position="107"/>
    </location>
</feature>
<keyword evidence="1" id="KW-0472">Membrane</keyword>
<gene>
    <name evidence="2" type="ORF">ACFPFU_07105</name>
</gene>
<dbReference type="Proteomes" id="UP001595818">
    <property type="component" value="Unassembled WGS sequence"/>
</dbReference>
<name>A0ABV9SYW0_9BACT</name>
<feature type="transmembrane region" description="Helical" evidence="1">
    <location>
        <begin position="175"/>
        <end position="192"/>
    </location>
</feature>
<sequence>MKIFKPVYIFPLMVMALITGISGGWIRLGFMGMPLPGTAGSHGLLMVGGFLGTLISLERSMVMKNKVWLTVPLMSGVSVPFVIGGWSTVGISMVLLASMGLVAIMYFQTLRHQLPQDYVMALGAVTWMLGNFTYMYTGFMAMATGWWMAFLLFTILGERLELSKFLPTPQWAKKTLFWLIGFFFMGLLIPFHGWGSSILGTTLILMALWLLHYDMARIASRKADQFKYIGVGLRTGYIWLALNGAVLVLMEHHAFYYDLYLHTFFLGFVFSMIWAHAPVILPMVLHLKLTPYHPILWLGWLVFQLSLAGRVVSSFMEEYAYRQLFGVINGWSILGMFALMAIVSFIKYWHISFKKKTGPQPKQMSRL</sequence>
<proteinExistence type="predicted"/>
<feature type="transmembrane region" description="Helical" evidence="1">
    <location>
        <begin position="237"/>
        <end position="257"/>
    </location>
</feature>
<keyword evidence="3" id="KW-1185">Reference proteome</keyword>
<feature type="transmembrane region" description="Helical" evidence="1">
    <location>
        <begin position="263"/>
        <end position="285"/>
    </location>
</feature>
<feature type="transmembrane region" description="Helical" evidence="1">
    <location>
        <begin position="7"/>
        <end position="26"/>
    </location>
</feature>
<evidence type="ECO:0000256" key="1">
    <source>
        <dbReference type="SAM" id="Phobius"/>
    </source>
</evidence>
<keyword evidence="1" id="KW-0812">Transmembrane</keyword>
<accession>A0ABV9SYW0</accession>
<feature type="transmembrane region" description="Helical" evidence="1">
    <location>
        <begin position="328"/>
        <end position="346"/>
    </location>
</feature>
<reference evidence="3" key="1">
    <citation type="journal article" date="2019" name="Int. J. Syst. Evol. Microbiol.">
        <title>The Global Catalogue of Microorganisms (GCM) 10K type strain sequencing project: providing services to taxonomists for standard genome sequencing and annotation.</title>
        <authorList>
            <consortium name="The Broad Institute Genomics Platform"/>
            <consortium name="The Broad Institute Genome Sequencing Center for Infectious Disease"/>
            <person name="Wu L."/>
            <person name="Ma J."/>
        </authorList>
    </citation>
    <scope>NUCLEOTIDE SEQUENCE [LARGE SCALE GENOMIC DNA]</scope>
    <source>
        <strain evidence="3">CGMCC 4.7466</strain>
    </source>
</reference>
<comment type="caution">
    <text evidence="2">The sequence shown here is derived from an EMBL/GenBank/DDBJ whole genome shotgun (WGS) entry which is preliminary data.</text>
</comment>
<feature type="transmembrane region" description="Helical" evidence="1">
    <location>
        <begin position="38"/>
        <end position="55"/>
    </location>
</feature>
<organism evidence="2 3">
    <name type="scientific">Negadavirga shengliensis</name>
    <dbReference type="NCBI Taxonomy" id="1389218"/>
    <lineage>
        <taxon>Bacteria</taxon>
        <taxon>Pseudomonadati</taxon>
        <taxon>Bacteroidota</taxon>
        <taxon>Cytophagia</taxon>
        <taxon>Cytophagales</taxon>
        <taxon>Cyclobacteriaceae</taxon>
        <taxon>Negadavirga</taxon>
    </lineage>
</organism>
<feature type="transmembrane region" description="Helical" evidence="1">
    <location>
        <begin position="67"/>
        <end position="83"/>
    </location>
</feature>
<feature type="transmembrane region" description="Helical" evidence="1">
    <location>
        <begin position="145"/>
        <end position="163"/>
    </location>
</feature>
<feature type="transmembrane region" description="Helical" evidence="1">
    <location>
        <begin position="297"/>
        <end position="316"/>
    </location>
</feature>
<dbReference type="RefSeq" id="WP_377062919.1">
    <property type="nucleotide sequence ID" value="NZ_JBHSJJ010000003.1"/>
</dbReference>
<evidence type="ECO:0008006" key="4">
    <source>
        <dbReference type="Google" id="ProtNLM"/>
    </source>
</evidence>
<protein>
    <recommendedName>
        <fullName evidence="4">NnrS protein</fullName>
    </recommendedName>
</protein>
<dbReference type="EMBL" id="JBHSJJ010000003">
    <property type="protein sequence ID" value="MFC4871448.1"/>
    <property type="molecule type" value="Genomic_DNA"/>
</dbReference>
<evidence type="ECO:0000313" key="2">
    <source>
        <dbReference type="EMBL" id="MFC4871448.1"/>
    </source>
</evidence>
<keyword evidence="1" id="KW-1133">Transmembrane helix</keyword>